<keyword evidence="1" id="KW-0175">Coiled coil</keyword>
<organism evidence="3 4">
    <name type="scientific">Chlamydomonas incerta</name>
    <dbReference type="NCBI Taxonomy" id="51695"/>
    <lineage>
        <taxon>Eukaryota</taxon>
        <taxon>Viridiplantae</taxon>
        <taxon>Chlorophyta</taxon>
        <taxon>core chlorophytes</taxon>
        <taxon>Chlorophyceae</taxon>
        <taxon>CS clade</taxon>
        <taxon>Chlamydomonadales</taxon>
        <taxon>Chlamydomonadaceae</taxon>
        <taxon>Chlamydomonas</taxon>
    </lineage>
</organism>
<evidence type="ECO:0000313" key="4">
    <source>
        <dbReference type="Proteomes" id="UP000650467"/>
    </source>
</evidence>
<feature type="coiled-coil region" evidence="1">
    <location>
        <begin position="416"/>
        <end position="464"/>
    </location>
</feature>
<evidence type="ECO:0000313" key="3">
    <source>
        <dbReference type="EMBL" id="KAG2424522.1"/>
    </source>
</evidence>
<accession>A0A835SC13</accession>
<sequence length="594" mass="63969">MELLLKEAQQEIALLRTDLFNTRRLAEERRQAVDALQSERERLAKHCEEVEGQLRAANAQLNHVPELQQRCAHLEGQLRKLQSEIETAHAARRILEQELDDERRQRGAMTEQKSLLEGDRARLAKQRDDLAAQLRVEQKKAREAEEEQVRAEEDAAALRAELAALQQSNAAAAASSSSVAAALPTATAAAAAAAAGPASTADTAATIAASVAAATGPLLEQVEHERNRAAMLLSNLHAAKSEIMELSNKIADYEARHVQSISHGPQDNEHLVQQLAMAQRRSDELAERLMEATERGRRLEEEAQALREAAQAAAEAAAKAVDEAAAATAAATAAHGGGLHAGLPPLPPGGSNSHHHQQSEASAAGGAAQHQVTAALRQSAATEAMHHRVASSGSLYGSGHNELLMQEGTELSADDVSRLRQQVTRLKASRDKLLLEIDKQWEEIERLSGENAALADDLRAARALATNWEKQAQDGIAQVEQLKDLLEDSARWEAATLAEHQQHHQGQLTVPGSSPIAGAVVTTAPAPQTLERLRVELLGEKARATELELQLRAVAAELLRCQHGSLDLGKSFLPMMAGVEKRLAELCRKAHAAT</sequence>
<dbReference type="PANTHER" id="PTHR48163">
    <property type="entry name" value="BNAC02G25670D PROTEIN"/>
    <property type="match status" value="1"/>
</dbReference>
<reference evidence="3" key="1">
    <citation type="journal article" date="2020" name="bioRxiv">
        <title>Comparative genomics of Chlamydomonas.</title>
        <authorList>
            <person name="Craig R.J."/>
            <person name="Hasan A.R."/>
            <person name="Ness R.W."/>
            <person name="Keightley P.D."/>
        </authorList>
    </citation>
    <scope>NUCLEOTIDE SEQUENCE</scope>
    <source>
        <strain evidence="3">SAG 7.73</strain>
    </source>
</reference>
<keyword evidence="4" id="KW-1185">Reference proteome</keyword>
<dbReference type="OrthoDB" id="2019706at2759"/>
<name>A0A835SC13_CHLIN</name>
<gene>
    <name evidence="3" type="ORF">HXX76_014403</name>
</gene>
<protein>
    <submittedName>
        <fullName evidence="3">Uncharacterized protein</fullName>
    </submittedName>
</protein>
<feature type="compositionally biased region" description="Low complexity" evidence="2">
    <location>
        <begin position="359"/>
        <end position="371"/>
    </location>
</feature>
<comment type="caution">
    <text evidence="3">The sequence shown here is derived from an EMBL/GenBank/DDBJ whole genome shotgun (WGS) entry which is preliminary data.</text>
</comment>
<feature type="region of interest" description="Disordered" evidence="2">
    <location>
        <begin position="336"/>
        <end position="385"/>
    </location>
</feature>
<dbReference type="Proteomes" id="UP000650467">
    <property type="component" value="Unassembled WGS sequence"/>
</dbReference>
<dbReference type="PANTHER" id="PTHR48163:SF2">
    <property type="entry name" value="EXPRESSED PROTEIN"/>
    <property type="match status" value="1"/>
</dbReference>
<feature type="coiled-coil region" evidence="1">
    <location>
        <begin position="5"/>
        <end position="175"/>
    </location>
</feature>
<feature type="coiled-coil region" evidence="1">
    <location>
        <begin position="229"/>
        <end position="323"/>
    </location>
</feature>
<evidence type="ECO:0000256" key="2">
    <source>
        <dbReference type="SAM" id="MobiDB-lite"/>
    </source>
</evidence>
<dbReference type="AlphaFoldDB" id="A0A835SC13"/>
<dbReference type="EMBL" id="JAEHOC010000064">
    <property type="protein sequence ID" value="KAG2424522.1"/>
    <property type="molecule type" value="Genomic_DNA"/>
</dbReference>
<proteinExistence type="predicted"/>
<evidence type="ECO:0000256" key="1">
    <source>
        <dbReference type="SAM" id="Coils"/>
    </source>
</evidence>